<dbReference type="InterPro" id="IPR036069">
    <property type="entry name" value="DUF34/NIF3_sf"/>
</dbReference>
<evidence type="ECO:0000256" key="2">
    <source>
        <dbReference type="ARBA" id="ARBA00022723"/>
    </source>
</evidence>
<protein>
    <submittedName>
        <fullName evidence="3">Unannotated protein</fullName>
    </submittedName>
</protein>
<evidence type="ECO:0000313" key="3">
    <source>
        <dbReference type="EMBL" id="CAB4586403.1"/>
    </source>
</evidence>
<accession>A0A6J6FH85</accession>
<dbReference type="PANTHER" id="PTHR13799:SF14">
    <property type="entry name" value="GTP CYCLOHYDROLASE 1 TYPE 2 HOMOLOG"/>
    <property type="match status" value="1"/>
</dbReference>
<dbReference type="PANTHER" id="PTHR13799">
    <property type="entry name" value="NGG1 INTERACTING FACTOR 3"/>
    <property type="match status" value="1"/>
</dbReference>
<dbReference type="InterPro" id="IPR002678">
    <property type="entry name" value="DUF34/NIF3"/>
</dbReference>
<dbReference type="Gene3D" id="3.40.1390.30">
    <property type="entry name" value="NIF3 (NGG1p interacting factor 3)-like"/>
    <property type="match status" value="1"/>
</dbReference>
<proteinExistence type="inferred from homology"/>
<keyword evidence="2" id="KW-0479">Metal-binding</keyword>
<comment type="similarity">
    <text evidence="1">Belongs to the GTP cyclohydrolase I type 2/NIF3 family.</text>
</comment>
<dbReference type="GO" id="GO:0046872">
    <property type="term" value="F:metal ion binding"/>
    <property type="evidence" value="ECO:0007669"/>
    <property type="project" value="UniProtKB-KW"/>
</dbReference>
<dbReference type="GO" id="GO:0005737">
    <property type="term" value="C:cytoplasm"/>
    <property type="evidence" value="ECO:0007669"/>
    <property type="project" value="TreeGrafter"/>
</dbReference>
<dbReference type="EMBL" id="CAEZUE010000019">
    <property type="protein sequence ID" value="CAB4586403.1"/>
    <property type="molecule type" value="Genomic_DNA"/>
</dbReference>
<evidence type="ECO:0000256" key="1">
    <source>
        <dbReference type="ARBA" id="ARBA00006964"/>
    </source>
</evidence>
<reference evidence="3" key="1">
    <citation type="submission" date="2020-05" db="EMBL/GenBank/DDBJ databases">
        <authorList>
            <person name="Chiriac C."/>
            <person name="Salcher M."/>
            <person name="Ghai R."/>
            <person name="Kavagutti S V."/>
        </authorList>
    </citation>
    <scope>NUCLEOTIDE SEQUENCE</scope>
</reference>
<dbReference type="SUPFAM" id="SSF102705">
    <property type="entry name" value="NIF3 (NGG1p interacting factor 3)-like"/>
    <property type="match status" value="1"/>
</dbReference>
<organism evidence="3">
    <name type="scientific">freshwater metagenome</name>
    <dbReference type="NCBI Taxonomy" id="449393"/>
    <lineage>
        <taxon>unclassified sequences</taxon>
        <taxon>metagenomes</taxon>
        <taxon>ecological metagenomes</taxon>
    </lineage>
</organism>
<sequence>MSEETYKGELIARLIRADCALLTVHTNGDRVESGTSATLAAALGLNGGEPIAAHPHGGGIGFAGDIPEQSLGTFAKKVAAVLPATAGGVRVSGDFERRVTTVSLCAGAGDSLLSHPLVRASDVYVTSDLRHHPVSEFRESSRLSRDTAVIDVSHWAAEWLWLEVAAGELRNSCPELSITVSDINTDPWNFVVVQ</sequence>
<dbReference type="Pfam" id="PF01784">
    <property type="entry name" value="DUF34_NIF3"/>
    <property type="match status" value="1"/>
</dbReference>
<dbReference type="AlphaFoldDB" id="A0A6J6FH85"/>
<name>A0A6J6FH85_9ZZZZ</name>
<gene>
    <name evidence="3" type="ORF">UFOPK1788_00254</name>
</gene>